<feature type="transmembrane region" description="Helical" evidence="6">
    <location>
        <begin position="119"/>
        <end position="136"/>
    </location>
</feature>
<dbReference type="InterPro" id="IPR004853">
    <property type="entry name" value="Sugar_P_trans_dom"/>
</dbReference>
<feature type="domain" description="Sugar phosphate transporter" evidence="7">
    <location>
        <begin position="117"/>
        <end position="407"/>
    </location>
</feature>
<evidence type="ECO:0000256" key="6">
    <source>
        <dbReference type="SAM" id="Phobius"/>
    </source>
</evidence>
<comment type="subcellular location">
    <subcellularLocation>
        <location evidence="1">Membrane</location>
        <topology evidence="1">Multi-pass membrane protein</topology>
    </subcellularLocation>
</comment>
<gene>
    <name evidence="8" type="ORF">CDCA_CDCA03G0976</name>
</gene>
<keyword evidence="2 6" id="KW-0812">Transmembrane</keyword>
<dbReference type="AlphaFoldDB" id="A0AAV9IRZ1"/>
<dbReference type="InterPro" id="IPR050186">
    <property type="entry name" value="TPT_transporter"/>
</dbReference>
<evidence type="ECO:0000256" key="5">
    <source>
        <dbReference type="SAM" id="MobiDB-lite"/>
    </source>
</evidence>
<evidence type="ECO:0000313" key="9">
    <source>
        <dbReference type="Proteomes" id="UP001301350"/>
    </source>
</evidence>
<keyword evidence="3 6" id="KW-1133">Transmembrane helix</keyword>
<feature type="transmembrane region" description="Helical" evidence="6">
    <location>
        <begin position="296"/>
        <end position="317"/>
    </location>
</feature>
<keyword evidence="9" id="KW-1185">Reference proteome</keyword>
<protein>
    <recommendedName>
        <fullName evidence="7">Sugar phosphate transporter domain-containing protein</fullName>
    </recommendedName>
</protein>
<accession>A0AAV9IRZ1</accession>
<feature type="transmembrane region" description="Helical" evidence="6">
    <location>
        <begin position="148"/>
        <end position="168"/>
    </location>
</feature>
<dbReference type="EMBL" id="JANCYW010000003">
    <property type="protein sequence ID" value="KAK4534951.1"/>
    <property type="molecule type" value="Genomic_DNA"/>
</dbReference>
<reference evidence="8 9" key="1">
    <citation type="submission" date="2022-07" db="EMBL/GenBank/DDBJ databases">
        <title>Genome-wide signatures of adaptation to extreme environments.</title>
        <authorList>
            <person name="Cho C.H."/>
            <person name="Yoon H.S."/>
        </authorList>
    </citation>
    <scope>NUCLEOTIDE SEQUENCE [LARGE SCALE GENOMIC DNA]</scope>
    <source>
        <strain evidence="8 9">DBV 063 E5</strain>
    </source>
</reference>
<feature type="transmembrane region" description="Helical" evidence="6">
    <location>
        <begin position="232"/>
        <end position="250"/>
    </location>
</feature>
<dbReference type="PANTHER" id="PTHR11132">
    <property type="entry name" value="SOLUTE CARRIER FAMILY 35"/>
    <property type="match status" value="1"/>
</dbReference>
<organism evidence="8 9">
    <name type="scientific">Cyanidium caldarium</name>
    <name type="common">Red alga</name>
    <dbReference type="NCBI Taxonomy" id="2771"/>
    <lineage>
        <taxon>Eukaryota</taxon>
        <taxon>Rhodophyta</taxon>
        <taxon>Bangiophyceae</taxon>
        <taxon>Cyanidiales</taxon>
        <taxon>Cyanidiaceae</taxon>
        <taxon>Cyanidium</taxon>
    </lineage>
</organism>
<name>A0AAV9IRZ1_CYACA</name>
<proteinExistence type="predicted"/>
<feature type="region of interest" description="Disordered" evidence="5">
    <location>
        <begin position="81"/>
        <end position="100"/>
    </location>
</feature>
<keyword evidence="4 6" id="KW-0472">Membrane</keyword>
<evidence type="ECO:0000256" key="2">
    <source>
        <dbReference type="ARBA" id="ARBA00022692"/>
    </source>
</evidence>
<dbReference type="InterPro" id="IPR037185">
    <property type="entry name" value="EmrE-like"/>
</dbReference>
<evidence type="ECO:0000256" key="3">
    <source>
        <dbReference type="ARBA" id="ARBA00022989"/>
    </source>
</evidence>
<comment type="caution">
    <text evidence="8">The sequence shown here is derived from an EMBL/GenBank/DDBJ whole genome shotgun (WGS) entry which is preliminary data.</text>
</comment>
<sequence length="425" mass="45616">MHTANLAFVSGLLQGQLCGGGSGRTASAEAVSGHRSLPLAARPLSAAPFGTFGGASSITLGTRRARLTFPTGALRLRQGVEGARSSSEWREGGDGSGSGAATTGIRVLGLSISKRRLKVGFWFFMWYFYNVVFNIVNKKTLNMWSYPWILSTIQLGTGALYVSALWLAGLRKRPQVDRKLVRSLLLPSLFHTIGHATSCLSFSTVAISFTHTVKSAEPVVGAIGAALFLKEFYSLTVYLAMIPIIVGVALSSVSELTFTMSGFLNAMASNFAFVARNVTSKVSLGDTKKDPSLTAFNIYGLITIISFFIELPVALCFERIPPLASRLAGIAPVTVFSYIAVASLLYHLYNEASYGVLEDVSPLTFSVGNVVKRLAIILSSVIAFGTVMRAMNWAGVALAVGGTLIYSYAKHLDQRRLLKAKRSSQ</sequence>
<dbReference type="GO" id="GO:0016020">
    <property type="term" value="C:membrane"/>
    <property type="evidence" value="ECO:0007669"/>
    <property type="project" value="UniProtKB-SubCell"/>
</dbReference>
<dbReference type="SUPFAM" id="SSF103481">
    <property type="entry name" value="Multidrug resistance efflux transporter EmrE"/>
    <property type="match status" value="1"/>
</dbReference>
<feature type="transmembrane region" description="Helical" evidence="6">
    <location>
        <begin position="390"/>
        <end position="409"/>
    </location>
</feature>
<evidence type="ECO:0000259" key="7">
    <source>
        <dbReference type="Pfam" id="PF03151"/>
    </source>
</evidence>
<evidence type="ECO:0000256" key="1">
    <source>
        <dbReference type="ARBA" id="ARBA00004141"/>
    </source>
</evidence>
<evidence type="ECO:0000313" key="8">
    <source>
        <dbReference type="EMBL" id="KAK4534951.1"/>
    </source>
</evidence>
<evidence type="ECO:0000256" key="4">
    <source>
        <dbReference type="ARBA" id="ARBA00023136"/>
    </source>
</evidence>
<dbReference type="Pfam" id="PF03151">
    <property type="entry name" value="TPT"/>
    <property type="match status" value="1"/>
</dbReference>
<dbReference type="Proteomes" id="UP001301350">
    <property type="component" value="Unassembled WGS sequence"/>
</dbReference>
<feature type="transmembrane region" description="Helical" evidence="6">
    <location>
        <begin position="329"/>
        <end position="349"/>
    </location>
</feature>